<name>A0A5P9XQQ1_ACITH</name>
<protein>
    <submittedName>
        <fullName evidence="2">Pilus assembly protein PilO</fullName>
    </submittedName>
</protein>
<dbReference type="InterPro" id="IPR014717">
    <property type="entry name" value="Transl_elong_EF1B/ribsomal_bS6"/>
</dbReference>
<dbReference type="RefSeq" id="WP_153940596.1">
    <property type="nucleotide sequence ID" value="NZ_CP045571.1"/>
</dbReference>
<keyword evidence="1" id="KW-0472">Membrane</keyword>
<dbReference type="InterPro" id="IPR007445">
    <property type="entry name" value="PilO"/>
</dbReference>
<dbReference type="GeneID" id="60696005"/>
<proteinExistence type="predicted"/>
<dbReference type="GO" id="GO:0043683">
    <property type="term" value="P:type IV pilus assembly"/>
    <property type="evidence" value="ECO:0007669"/>
    <property type="project" value="InterPro"/>
</dbReference>
<keyword evidence="1" id="KW-1133">Transmembrane helix</keyword>
<dbReference type="GO" id="GO:0043107">
    <property type="term" value="P:type IV pilus-dependent motility"/>
    <property type="evidence" value="ECO:0007669"/>
    <property type="project" value="InterPro"/>
</dbReference>
<dbReference type="KEGG" id="atx:GCD22_01661"/>
<accession>A0A5P9XQQ1</accession>
<evidence type="ECO:0000313" key="3">
    <source>
        <dbReference type="Proteomes" id="UP000363590"/>
    </source>
</evidence>
<feature type="transmembrane region" description="Helical" evidence="1">
    <location>
        <begin position="23"/>
        <end position="43"/>
    </location>
</feature>
<dbReference type="Gene3D" id="3.30.70.60">
    <property type="match status" value="1"/>
</dbReference>
<dbReference type="PANTHER" id="PTHR39555:SF1">
    <property type="entry name" value="TYPE IV PILUS INNER MEMBRANE COMPONENT PILO"/>
    <property type="match status" value="1"/>
</dbReference>
<organism evidence="2 3">
    <name type="scientific">Acidithiobacillus thiooxidans ATCC 19377</name>
    <dbReference type="NCBI Taxonomy" id="637390"/>
    <lineage>
        <taxon>Bacteria</taxon>
        <taxon>Pseudomonadati</taxon>
        <taxon>Pseudomonadota</taxon>
        <taxon>Acidithiobacillia</taxon>
        <taxon>Acidithiobacillales</taxon>
        <taxon>Acidithiobacillaceae</taxon>
        <taxon>Acidithiobacillus</taxon>
    </lineage>
</organism>
<reference evidence="2 3" key="1">
    <citation type="submission" date="2019-10" db="EMBL/GenBank/DDBJ databases">
        <authorList>
            <person name="Wang R."/>
        </authorList>
    </citation>
    <scope>NUCLEOTIDE SEQUENCE [LARGE SCALE GENOMIC DNA]</scope>
    <source>
        <strain evidence="2 3">ATCC 19377</strain>
    </source>
</reference>
<dbReference type="EMBL" id="CP045571">
    <property type="protein sequence ID" value="QFX95959.1"/>
    <property type="molecule type" value="Genomic_DNA"/>
</dbReference>
<keyword evidence="1" id="KW-0812">Transmembrane</keyword>
<dbReference type="Proteomes" id="UP000363590">
    <property type="component" value="Chromosome"/>
</dbReference>
<dbReference type="Pfam" id="PF04350">
    <property type="entry name" value="PilO"/>
    <property type="match status" value="1"/>
</dbReference>
<dbReference type="PIRSF" id="PIRSF016482">
    <property type="entry name" value="PilO"/>
    <property type="match status" value="1"/>
</dbReference>
<evidence type="ECO:0000256" key="1">
    <source>
        <dbReference type="SAM" id="Phobius"/>
    </source>
</evidence>
<sequence length="210" mass="24256">MTLDDIRHLQWEDILQWPIQTKAIALAVLIAVMGVVFWLEFVLPEMHQIHDLTVQTQHLKTQIRQEQRVALVLPAYQAQIKVMDHRFQRFLTQLPDRTQIPSLLDNITLAGRSRGLNFELFQPLHRINQRFYQEIPVKLTVTGTYGQLGRFVAAVNALSRIVVFHDLDITRVPYTGKSLAARALSKQKLTMQCTATTYRYLKHKGNTKNG</sequence>
<gene>
    <name evidence="2" type="ORF">GCD22_01661</name>
</gene>
<dbReference type="AlphaFoldDB" id="A0A5P9XQQ1"/>
<dbReference type="PANTHER" id="PTHR39555">
    <property type="entry name" value="FIMBRIAL ASSEMBLY PROTEIN PILO-LIKE PROTEIN-RELATED"/>
    <property type="match status" value="1"/>
</dbReference>
<evidence type="ECO:0000313" key="2">
    <source>
        <dbReference type="EMBL" id="QFX95959.1"/>
    </source>
</evidence>